<sequence length="867" mass="93414">MTAPPAPDGAPLVSPLVSVVIPVYNGANYLGEAIDSVLAQTYADTEIIVVDDGSTDGGATAAVAARYGDAIRYLHKPNGGVATALNLGIRSMRGTLFSWLSHDDVYKPEKLAVQVEAFRRFGRDCVVVGDFETIDADGRPLALMSAGASNLLARPLDGVFYGLLNGCALLIPRALFDRAGLFEPGLPTTQDYHLWYRMARLVPFVHSPQALVRQRTHPLQGSRHMRHLEEADRMFAHLVDETPPALMRAYDGSELAFLTPLRRNWRPVYRGASAHVGHRIGWLLDRLPVAVVPLGDGPGSAGRPSWADGLPPAWTVLADPCPGGTAEDTIRAVLASSPANVLAFIPDAHPNPRGLLRTALEDLFLYDRELVRPRPVDGAAPGDDRRSVLDGLLLRRAAGGAVLAACTGNRLDATGLRMAPYDPSVALAVQTTGKPDPASGSTLGPADGDPLDRALGGAAVLDYRDGLRDAVLARLARHRRPGLPTILFLCHRHGGGTWTHLRDLTAALAGRANALIAHGGPDRRLMLCLPSAGTMDGEGRGLAFRMPGQTGAFAALMRAAGVARVDAVHTMGYEDDALAALGALALPYDVTLVDYHTLAAEPHLCGNDGRFVGMERLRDRDPWIVRSRPLPVLAGADRVIAISRHVAATAGLLCPGLPLVCAAHWARPAPERRHVFRSRLWEGEPLRVLLIGRINTKKGSAVVAEAARILHRRNLPVRLHVLGDIHPLPDEAREAERAGFLVRHGRYADGGLSEAVGGIAPHLAWLPAQAPETWSYVLSEIMELCLPLAAGAIGAIPERCRDRPATWLLPWDSPADAWVELFLRLHATGLRAPPCTPPAEEMPPDDLPEARPFYFDEYLLPLDRHEV</sequence>
<evidence type="ECO:0000259" key="1">
    <source>
        <dbReference type="Pfam" id="PF00535"/>
    </source>
</evidence>
<dbReference type="SUPFAM" id="SSF53448">
    <property type="entry name" value="Nucleotide-diphospho-sugar transferases"/>
    <property type="match status" value="1"/>
</dbReference>
<dbReference type="Gene3D" id="3.40.50.2000">
    <property type="entry name" value="Glycogen Phosphorylase B"/>
    <property type="match status" value="2"/>
</dbReference>
<dbReference type="RefSeq" id="WP_180285964.1">
    <property type="nucleotide sequence ID" value="NZ_JABFDB010000037.1"/>
</dbReference>
<gene>
    <name evidence="2" type="ORF">HND93_31160</name>
</gene>
<dbReference type="InterPro" id="IPR050834">
    <property type="entry name" value="Glycosyltransf_2"/>
</dbReference>
<dbReference type="PANTHER" id="PTHR43685:SF2">
    <property type="entry name" value="GLYCOSYLTRANSFERASE 2-LIKE DOMAIN-CONTAINING PROTEIN"/>
    <property type="match status" value="1"/>
</dbReference>
<accession>A0ABX2TLU2</accession>
<dbReference type="PANTHER" id="PTHR43685">
    <property type="entry name" value="GLYCOSYLTRANSFERASE"/>
    <property type="match status" value="1"/>
</dbReference>
<evidence type="ECO:0000313" key="2">
    <source>
        <dbReference type="EMBL" id="NYZ24187.1"/>
    </source>
</evidence>
<proteinExistence type="predicted"/>
<feature type="domain" description="Glycosyltransferase 2-like" evidence="1">
    <location>
        <begin position="18"/>
        <end position="129"/>
    </location>
</feature>
<comment type="caution">
    <text evidence="2">The sequence shown here is derived from an EMBL/GenBank/DDBJ whole genome shotgun (WGS) entry which is preliminary data.</text>
</comment>
<protein>
    <submittedName>
        <fullName evidence="2">Glycosyltransferase</fullName>
    </submittedName>
</protein>
<evidence type="ECO:0000313" key="3">
    <source>
        <dbReference type="Proteomes" id="UP000584642"/>
    </source>
</evidence>
<reference evidence="2 3" key="1">
    <citation type="submission" date="2020-05" db="EMBL/GenBank/DDBJ databases">
        <title>Azospirillum oleiclasticum sp. nov, a nitrogen-fixing and heavy crude oil-emulsifying bacterium isolated from the crude oil of Yumen Oilfield.</title>
        <authorList>
            <person name="Wu D."/>
            <person name="Cai M."/>
            <person name="Zhang X."/>
        </authorList>
    </citation>
    <scope>NUCLEOTIDE SEQUENCE [LARGE SCALE GENOMIC DNA]</scope>
    <source>
        <strain evidence="2 3">ROY-1-1-2</strain>
    </source>
</reference>
<dbReference type="SUPFAM" id="SSF53756">
    <property type="entry name" value="UDP-Glycosyltransferase/glycogen phosphorylase"/>
    <property type="match status" value="1"/>
</dbReference>
<dbReference type="InterPro" id="IPR029044">
    <property type="entry name" value="Nucleotide-diphossugar_trans"/>
</dbReference>
<organism evidence="2 3">
    <name type="scientific">Azospirillum oleiclasticum</name>
    <dbReference type="NCBI Taxonomy" id="2735135"/>
    <lineage>
        <taxon>Bacteria</taxon>
        <taxon>Pseudomonadati</taxon>
        <taxon>Pseudomonadota</taxon>
        <taxon>Alphaproteobacteria</taxon>
        <taxon>Rhodospirillales</taxon>
        <taxon>Azospirillaceae</taxon>
        <taxon>Azospirillum</taxon>
    </lineage>
</organism>
<dbReference type="InterPro" id="IPR001173">
    <property type="entry name" value="Glyco_trans_2-like"/>
</dbReference>
<dbReference type="Proteomes" id="UP000584642">
    <property type="component" value="Unassembled WGS sequence"/>
</dbReference>
<dbReference type="Gene3D" id="3.90.550.10">
    <property type="entry name" value="Spore Coat Polysaccharide Biosynthesis Protein SpsA, Chain A"/>
    <property type="match status" value="1"/>
</dbReference>
<dbReference type="Pfam" id="PF00535">
    <property type="entry name" value="Glycos_transf_2"/>
    <property type="match status" value="1"/>
</dbReference>
<name>A0ABX2TLU2_9PROT</name>
<dbReference type="EMBL" id="JABFDB010000037">
    <property type="protein sequence ID" value="NYZ24187.1"/>
    <property type="molecule type" value="Genomic_DNA"/>
</dbReference>
<keyword evidence="3" id="KW-1185">Reference proteome</keyword>